<accession>A0A0D0BKV7</accession>
<evidence type="ECO:0000313" key="3">
    <source>
        <dbReference type="Proteomes" id="UP000054538"/>
    </source>
</evidence>
<name>A0A0D0BKV7_9AGAM</name>
<dbReference type="Proteomes" id="UP000054538">
    <property type="component" value="Unassembled WGS sequence"/>
</dbReference>
<proteinExistence type="predicted"/>
<sequence length="51" mass="5604">MPDRVTPPTHSSPVPTLLQTWPAKHQNSVPTPNPCAQHKANASPVVDRLFH</sequence>
<dbReference type="EMBL" id="KN830989">
    <property type="protein sequence ID" value="KIK72297.1"/>
    <property type="molecule type" value="Genomic_DNA"/>
</dbReference>
<feature type="region of interest" description="Disordered" evidence="1">
    <location>
        <begin position="24"/>
        <end position="51"/>
    </location>
</feature>
<evidence type="ECO:0000313" key="2">
    <source>
        <dbReference type="EMBL" id="KIK72297.1"/>
    </source>
</evidence>
<gene>
    <name evidence="2" type="ORF">PAXRUDRAFT_22149</name>
</gene>
<reference evidence="3" key="2">
    <citation type="submission" date="2015-01" db="EMBL/GenBank/DDBJ databases">
        <title>Evolutionary Origins and Diversification of the Mycorrhizal Mutualists.</title>
        <authorList>
            <consortium name="DOE Joint Genome Institute"/>
            <consortium name="Mycorrhizal Genomics Consortium"/>
            <person name="Kohler A."/>
            <person name="Kuo A."/>
            <person name="Nagy L.G."/>
            <person name="Floudas D."/>
            <person name="Copeland A."/>
            <person name="Barry K.W."/>
            <person name="Cichocki N."/>
            <person name="Veneault-Fourrey C."/>
            <person name="LaButti K."/>
            <person name="Lindquist E.A."/>
            <person name="Lipzen A."/>
            <person name="Lundell T."/>
            <person name="Morin E."/>
            <person name="Murat C."/>
            <person name="Riley R."/>
            <person name="Ohm R."/>
            <person name="Sun H."/>
            <person name="Tunlid A."/>
            <person name="Henrissat B."/>
            <person name="Grigoriev I.V."/>
            <person name="Hibbett D.S."/>
            <person name="Martin F."/>
        </authorList>
    </citation>
    <scope>NUCLEOTIDE SEQUENCE [LARGE SCALE GENOMIC DNA]</scope>
    <source>
        <strain evidence="3">Ve08.2h10</strain>
    </source>
</reference>
<evidence type="ECO:0000256" key="1">
    <source>
        <dbReference type="SAM" id="MobiDB-lite"/>
    </source>
</evidence>
<dbReference type="InParanoid" id="A0A0D0BKV7"/>
<dbReference type="AlphaFoldDB" id="A0A0D0BKV7"/>
<keyword evidence="3" id="KW-1185">Reference proteome</keyword>
<dbReference type="HOGENOM" id="CLU_3107089_0_0_1"/>
<protein>
    <submittedName>
        <fullName evidence="2">Uncharacterized protein</fullName>
    </submittedName>
</protein>
<reference evidence="2 3" key="1">
    <citation type="submission" date="2014-04" db="EMBL/GenBank/DDBJ databases">
        <authorList>
            <consortium name="DOE Joint Genome Institute"/>
            <person name="Kuo A."/>
            <person name="Kohler A."/>
            <person name="Jargeat P."/>
            <person name="Nagy L.G."/>
            <person name="Floudas D."/>
            <person name="Copeland A."/>
            <person name="Barry K.W."/>
            <person name="Cichocki N."/>
            <person name="Veneault-Fourrey C."/>
            <person name="LaButti K."/>
            <person name="Lindquist E.A."/>
            <person name="Lipzen A."/>
            <person name="Lundell T."/>
            <person name="Morin E."/>
            <person name="Murat C."/>
            <person name="Sun H."/>
            <person name="Tunlid A."/>
            <person name="Henrissat B."/>
            <person name="Grigoriev I.V."/>
            <person name="Hibbett D.S."/>
            <person name="Martin F."/>
            <person name="Nordberg H.P."/>
            <person name="Cantor M.N."/>
            <person name="Hua S.X."/>
        </authorList>
    </citation>
    <scope>NUCLEOTIDE SEQUENCE [LARGE SCALE GENOMIC DNA]</scope>
    <source>
        <strain evidence="2 3">Ve08.2h10</strain>
    </source>
</reference>
<organism evidence="2 3">
    <name type="scientific">Paxillus rubicundulus Ve08.2h10</name>
    <dbReference type="NCBI Taxonomy" id="930991"/>
    <lineage>
        <taxon>Eukaryota</taxon>
        <taxon>Fungi</taxon>
        <taxon>Dikarya</taxon>
        <taxon>Basidiomycota</taxon>
        <taxon>Agaricomycotina</taxon>
        <taxon>Agaricomycetes</taxon>
        <taxon>Agaricomycetidae</taxon>
        <taxon>Boletales</taxon>
        <taxon>Paxilineae</taxon>
        <taxon>Paxillaceae</taxon>
        <taxon>Paxillus</taxon>
    </lineage>
</organism>